<comment type="caution">
    <text evidence="2">The sequence shown here is derived from an EMBL/GenBank/DDBJ whole genome shotgun (WGS) entry which is preliminary data.</text>
</comment>
<gene>
    <name evidence="2" type="ORF">HLQ16_16740</name>
</gene>
<dbReference type="InterPro" id="IPR029035">
    <property type="entry name" value="DHS-like_NAD/FAD-binding_dom"/>
</dbReference>
<accession>A0A7Y3SYJ4</accession>
<dbReference type="GO" id="GO:0050660">
    <property type="term" value="F:flavin adenine dinucleotide binding"/>
    <property type="evidence" value="ECO:0007669"/>
    <property type="project" value="InterPro"/>
</dbReference>
<protein>
    <submittedName>
        <fullName evidence="2">Electron transfer flavoprotein subunit alpha</fullName>
    </submittedName>
</protein>
<dbReference type="RefSeq" id="WP_207715018.1">
    <property type="nucleotide sequence ID" value="NZ_JABEYB010000014.1"/>
</dbReference>
<dbReference type="SUPFAM" id="SSF52467">
    <property type="entry name" value="DHS-like NAD/FAD-binding domain"/>
    <property type="match status" value="1"/>
</dbReference>
<dbReference type="EMBL" id="JABEYB010000014">
    <property type="protein sequence ID" value="NNU77582.1"/>
    <property type="molecule type" value="Genomic_DNA"/>
</dbReference>
<dbReference type="Pfam" id="PF00766">
    <property type="entry name" value="ETF_alpha"/>
    <property type="match status" value="1"/>
</dbReference>
<dbReference type="GO" id="GO:0009055">
    <property type="term" value="F:electron transfer activity"/>
    <property type="evidence" value="ECO:0007669"/>
    <property type="project" value="InterPro"/>
</dbReference>
<proteinExistence type="predicted"/>
<evidence type="ECO:0000313" key="2">
    <source>
        <dbReference type="EMBL" id="NNU77582.1"/>
    </source>
</evidence>
<name>A0A7Y3SYJ4_9CLOT</name>
<sequence>TVYIACGISGAIQHLAGMQDSDFIIAINKDATAPIMNAADVAIAGDFLKVIPEMIAQINTLKNK</sequence>
<dbReference type="GO" id="GO:0033539">
    <property type="term" value="P:fatty acid beta-oxidation using acyl-CoA dehydrogenase"/>
    <property type="evidence" value="ECO:0007669"/>
    <property type="project" value="TreeGrafter"/>
</dbReference>
<feature type="domain" description="Electron transfer flavoprotein alpha subunit C-terminal" evidence="1">
    <location>
        <begin position="2"/>
        <end position="19"/>
    </location>
</feature>
<feature type="non-terminal residue" evidence="2">
    <location>
        <position position="1"/>
    </location>
</feature>
<dbReference type="AlphaFoldDB" id="A0A7Y3SYJ4"/>
<evidence type="ECO:0000313" key="3">
    <source>
        <dbReference type="Proteomes" id="UP000531659"/>
    </source>
</evidence>
<dbReference type="Proteomes" id="UP000531659">
    <property type="component" value="Unassembled WGS sequence"/>
</dbReference>
<dbReference type="InterPro" id="IPR014731">
    <property type="entry name" value="ETF_asu_C"/>
</dbReference>
<evidence type="ECO:0000259" key="1">
    <source>
        <dbReference type="Pfam" id="PF00766"/>
    </source>
</evidence>
<dbReference type="PANTHER" id="PTHR43153:SF1">
    <property type="entry name" value="ELECTRON TRANSFER FLAVOPROTEIN SUBUNIT ALPHA, MITOCHONDRIAL"/>
    <property type="match status" value="1"/>
</dbReference>
<organism evidence="2 3">
    <name type="scientific">Clostridium estertheticum</name>
    <dbReference type="NCBI Taxonomy" id="238834"/>
    <lineage>
        <taxon>Bacteria</taxon>
        <taxon>Bacillati</taxon>
        <taxon>Bacillota</taxon>
        <taxon>Clostridia</taxon>
        <taxon>Eubacteriales</taxon>
        <taxon>Clostridiaceae</taxon>
        <taxon>Clostridium</taxon>
    </lineage>
</organism>
<dbReference type="PANTHER" id="PTHR43153">
    <property type="entry name" value="ELECTRON TRANSFER FLAVOPROTEIN ALPHA"/>
    <property type="match status" value="1"/>
</dbReference>
<dbReference type="Gene3D" id="3.40.50.1220">
    <property type="entry name" value="TPP-binding domain"/>
    <property type="match status" value="1"/>
</dbReference>
<dbReference type="InterPro" id="IPR001308">
    <property type="entry name" value="ETF_a/FixB"/>
</dbReference>
<reference evidence="2 3" key="1">
    <citation type="submission" date="2020-05" db="EMBL/GenBank/DDBJ databases">
        <title>Complete genome of Clostridium estertheticum subspecies estertheticum, isolated from Vacuum packed lamb meat from New Zealand imported to Switzerland.</title>
        <authorList>
            <person name="Wambui J."/>
            <person name="Stevens M.J.A."/>
            <person name="Stephan R."/>
        </authorList>
    </citation>
    <scope>NUCLEOTIDE SEQUENCE [LARGE SCALE GENOMIC DNA]</scope>
    <source>
        <strain evidence="2 3">CEST001</strain>
    </source>
</reference>